<dbReference type="InterPro" id="IPR010093">
    <property type="entry name" value="SinI_DNA-bd"/>
</dbReference>
<name>A0ABP3VFU3_9BURK</name>
<dbReference type="Proteomes" id="UP001500279">
    <property type="component" value="Unassembled WGS sequence"/>
</dbReference>
<dbReference type="RefSeq" id="WP_233446840.1">
    <property type="nucleotide sequence ID" value="NZ_VIDT01000177.1"/>
</dbReference>
<reference evidence="4" key="1">
    <citation type="journal article" date="2019" name="Int. J. Syst. Evol. Microbiol.">
        <title>The Global Catalogue of Microorganisms (GCM) 10K type strain sequencing project: providing services to taxonomists for standard genome sequencing and annotation.</title>
        <authorList>
            <consortium name="The Broad Institute Genomics Platform"/>
            <consortium name="The Broad Institute Genome Sequencing Center for Infectious Disease"/>
            <person name="Wu L."/>
            <person name="Ma J."/>
        </authorList>
    </citation>
    <scope>NUCLEOTIDE SEQUENCE [LARGE SCALE GENOMIC DNA]</scope>
    <source>
        <strain evidence="4">JCM 15503</strain>
    </source>
</reference>
<evidence type="ECO:0000259" key="2">
    <source>
        <dbReference type="Pfam" id="PF12728"/>
    </source>
</evidence>
<comment type="caution">
    <text evidence="3">The sequence shown here is derived from an EMBL/GenBank/DDBJ whole genome shotgun (WGS) entry which is preliminary data.</text>
</comment>
<organism evidence="3 4">
    <name type="scientific">Ideonella azotifigens</name>
    <dbReference type="NCBI Taxonomy" id="513160"/>
    <lineage>
        <taxon>Bacteria</taxon>
        <taxon>Pseudomonadati</taxon>
        <taxon>Pseudomonadota</taxon>
        <taxon>Betaproteobacteria</taxon>
        <taxon>Burkholderiales</taxon>
        <taxon>Sphaerotilaceae</taxon>
        <taxon>Ideonella</taxon>
    </lineage>
</organism>
<proteinExistence type="predicted"/>
<dbReference type="NCBIfam" id="TIGR01764">
    <property type="entry name" value="excise"/>
    <property type="match status" value="1"/>
</dbReference>
<dbReference type="EMBL" id="BAAAEW010000022">
    <property type="protein sequence ID" value="GAA0756263.1"/>
    <property type="molecule type" value="Genomic_DNA"/>
</dbReference>
<keyword evidence="4" id="KW-1185">Reference proteome</keyword>
<feature type="compositionally biased region" description="Polar residues" evidence="1">
    <location>
        <begin position="1"/>
        <end position="13"/>
    </location>
</feature>
<accession>A0ABP3VFU3</accession>
<feature type="region of interest" description="Disordered" evidence="1">
    <location>
        <begin position="1"/>
        <end position="23"/>
    </location>
</feature>
<feature type="domain" description="Helix-turn-helix" evidence="2">
    <location>
        <begin position="92"/>
        <end position="140"/>
    </location>
</feature>
<gene>
    <name evidence="3" type="ORF">GCM10009107_34580</name>
</gene>
<evidence type="ECO:0000313" key="3">
    <source>
        <dbReference type="EMBL" id="GAA0756263.1"/>
    </source>
</evidence>
<dbReference type="Pfam" id="PF12728">
    <property type="entry name" value="HTH_17"/>
    <property type="match status" value="1"/>
</dbReference>
<dbReference type="InterPro" id="IPR041657">
    <property type="entry name" value="HTH_17"/>
</dbReference>
<sequence length="162" mass="17475">MQATGAINMNTADSTDKVRSSPGTAAEAAGLAYRALAAAEHRDQPVYIVMASEAGLSPSIQLPPEALAAIEDVLRAMSQGLEVAVIQAPQELSTQDAANYLNVSRPFIVKEIEAGRLPCRKVGTHRRIEFSELMKYAAKMRTDRDKALDDLAASSRELGLEY</sequence>
<evidence type="ECO:0000256" key="1">
    <source>
        <dbReference type="SAM" id="MobiDB-lite"/>
    </source>
</evidence>
<evidence type="ECO:0000313" key="4">
    <source>
        <dbReference type="Proteomes" id="UP001500279"/>
    </source>
</evidence>
<protein>
    <submittedName>
        <fullName evidence="3">Helix-turn-helix domain-containing protein</fullName>
    </submittedName>
</protein>